<dbReference type="InterPro" id="IPR000352">
    <property type="entry name" value="Pep_chain_release_fac_I"/>
</dbReference>
<dbReference type="AlphaFoldDB" id="A0A4Y7MI78"/>
<dbReference type="PANTHER" id="PTHR11075:SF54">
    <property type="entry name" value="LARGE RIBOSOMAL SUBUNIT PROTEIN ML62"/>
    <property type="match status" value="1"/>
</dbReference>
<feature type="compositionally biased region" description="Polar residues" evidence="5">
    <location>
        <begin position="200"/>
        <end position="212"/>
    </location>
</feature>
<dbReference type="EC" id="3.1.1.29" evidence="1"/>
<dbReference type="PANTHER" id="PTHR11075">
    <property type="entry name" value="PEPTIDE CHAIN RELEASE FACTOR"/>
    <property type="match status" value="1"/>
</dbReference>
<comment type="similarity">
    <text evidence="2">Belongs to the prokaryotic/mitochondrial release factor family. Mitochondrion-specific ribosomal protein mL62 subfamily.</text>
</comment>
<feature type="compositionally biased region" description="Basic and acidic residues" evidence="5">
    <location>
        <begin position="183"/>
        <end position="193"/>
    </location>
</feature>
<proteinExistence type="evidence at transcript level"/>
<dbReference type="OrthoDB" id="270639at2759"/>
<dbReference type="GO" id="GO:0004045">
    <property type="term" value="F:peptidyl-tRNA hydrolase activity"/>
    <property type="evidence" value="ECO:0007669"/>
    <property type="project" value="UniProtKB-EC"/>
</dbReference>
<sequence>MYFTNLKVKIGNLTFLFVTHITNGTGPKLSATRAYLSGFKSNLSLEKLYPTSRLDITTIPKAPESKDGKFSGYIPMDKIQVNYVRSGGPGGQNVNCVSTKTEIRFHLASADWIPEPIRVKLAERVKNQISKEGYFIIKSERTRSQQLNLADTLDKLRNLIHSVAQSLVVPEVSQETLEKQRRLRERAARERLREKRAHSMTKQGRQSPTLDS</sequence>
<name>A0A4Y7MI78_9CRUS</name>
<evidence type="ECO:0000256" key="3">
    <source>
        <dbReference type="ARBA" id="ARBA00039441"/>
    </source>
</evidence>
<organism evidence="7">
    <name type="scientific">Daphnia magna</name>
    <dbReference type="NCBI Taxonomy" id="35525"/>
    <lineage>
        <taxon>Eukaryota</taxon>
        <taxon>Metazoa</taxon>
        <taxon>Ecdysozoa</taxon>
        <taxon>Arthropoda</taxon>
        <taxon>Crustacea</taxon>
        <taxon>Branchiopoda</taxon>
        <taxon>Diplostraca</taxon>
        <taxon>Cladocera</taxon>
        <taxon>Anomopoda</taxon>
        <taxon>Daphniidae</taxon>
        <taxon>Daphnia</taxon>
    </lineage>
</organism>
<dbReference type="Gene3D" id="3.30.160.20">
    <property type="match status" value="1"/>
</dbReference>
<dbReference type="EMBL" id="LR011462">
    <property type="protein sequence ID" value="SVE81081.1"/>
    <property type="molecule type" value="mRNA"/>
</dbReference>
<evidence type="ECO:0000256" key="1">
    <source>
        <dbReference type="ARBA" id="ARBA00013260"/>
    </source>
</evidence>
<dbReference type="GO" id="GO:0005762">
    <property type="term" value="C:mitochondrial large ribosomal subunit"/>
    <property type="evidence" value="ECO:0007669"/>
    <property type="project" value="TreeGrafter"/>
</dbReference>
<evidence type="ECO:0000256" key="2">
    <source>
        <dbReference type="ARBA" id="ARBA00038225"/>
    </source>
</evidence>
<feature type="region of interest" description="Disordered" evidence="5">
    <location>
        <begin position="183"/>
        <end position="212"/>
    </location>
</feature>
<dbReference type="GO" id="GO:0070126">
    <property type="term" value="P:mitochondrial translational termination"/>
    <property type="evidence" value="ECO:0007669"/>
    <property type="project" value="TreeGrafter"/>
</dbReference>
<protein>
    <recommendedName>
        <fullName evidence="3">Large ribosomal subunit protein mL62</fullName>
        <ecNumber evidence="1">3.1.1.29</ecNumber>
    </recommendedName>
    <alternativeName>
        <fullName evidence="4">Peptidyl-tRNA hydrolase ICT1, mitochondrial</fullName>
    </alternativeName>
</protein>
<dbReference type="GO" id="GO:0016150">
    <property type="term" value="F:translation release factor activity, codon nonspecific"/>
    <property type="evidence" value="ECO:0007669"/>
    <property type="project" value="TreeGrafter"/>
</dbReference>
<evidence type="ECO:0000256" key="4">
    <source>
        <dbReference type="ARBA" id="ARBA00041531"/>
    </source>
</evidence>
<reference evidence="7" key="1">
    <citation type="submission" date="2018-08" db="EMBL/GenBank/DDBJ databases">
        <authorList>
            <person name="Cornetti L."/>
        </authorList>
    </citation>
    <scope>NUCLEOTIDE SEQUENCE</scope>
    <source>
        <strain evidence="7">FR-SA-1</strain>
    </source>
</reference>
<dbReference type="Pfam" id="PF00472">
    <property type="entry name" value="RF-1"/>
    <property type="match status" value="1"/>
</dbReference>
<evidence type="ECO:0000313" key="7">
    <source>
        <dbReference type="EMBL" id="SVE81081.1"/>
    </source>
</evidence>
<dbReference type="SUPFAM" id="SSF110916">
    <property type="entry name" value="Peptidyl-tRNA hydrolase domain-like"/>
    <property type="match status" value="1"/>
</dbReference>
<dbReference type="FunFam" id="3.30.160.20:FF:000046">
    <property type="entry name" value="Peptidyl-tRNA hydrolase ICT1"/>
    <property type="match status" value="1"/>
</dbReference>
<evidence type="ECO:0000256" key="5">
    <source>
        <dbReference type="SAM" id="MobiDB-lite"/>
    </source>
</evidence>
<gene>
    <name evidence="7" type="primary">EOG090X0JCO</name>
</gene>
<dbReference type="InterPro" id="IPR052104">
    <property type="entry name" value="Mito_Release_Factor_mL62"/>
</dbReference>
<feature type="domain" description="Prokaryotic-type class I peptide chain release factors" evidence="6">
    <location>
        <begin position="73"/>
        <end position="205"/>
    </location>
</feature>
<evidence type="ECO:0000259" key="6">
    <source>
        <dbReference type="Pfam" id="PF00472"/>
    </source>
</evidence>
<accession>A0A4Y7MI78</accession>